<dbReference type="Gene3D" id="1.25.40.390">
    <property type="match status" value="1"/>
</dbReference>
<dbReference type="InterPro" id="IPR033985">
    <property type="entry name" value="SusD-like_N"/>
</dbReference>
<evidence type="ECO:0000256" key="5">
    <source>
        <dbReference type="ARBA" id="ARBA00023237"/>
    </source>
</evidence>
<gene>
    <name evidence="8" type="ORF">JMN32_12720</name>
</gene>
<dbReference type="SUPFAM" id="SSF48452">
    <property type="entry name" value="TPR-like"/>
    <property type="match status" value="1"/>
</dbReference>
<dbReference type="Pfam" id="PF14322">
    <property type="entry name" value="SusD-like_3"/>
    <property type="match status" value="1"/>
</dbReference>
<keyword evidence="9" id="KW-1185">Reference proteome</keyword>
<evidence type="ECO:0000256" key="1">
    <source>
        <dbReference type="ARBA" id="ARBA00004442"/>
    </source>
</evidence>
<keyword evidence="4" id="KW-0472">Membrane</keyword>
<protein>
    <submittedName>
        <fullName evidence="8">RagB/SusD family nutrient uptake outer membrane protein</fullName>
    </submittedName>
</protein>
<evidence type="ECO:0000256" key="2">
    <source>
        <dbReference type="ARBA" id="ARBA00006275"/>
    </source>
</evidence>
<evidence type="ECO:0000256" key="3">
    <source>
        <dbReference type="ARBA" id="ARBA00022729"/>
    </source>
</evidence>
<evidence type="ECO:0000259" key="7">
    <source>
        <dbReference type="Pfam" id="PF14322"/>
    </source>
</evidence>
<feature type="domain" description="RagB/SusD" evidence="6">
    <location>
        <begin position="354"/>
        <end position="518"/>
    </location>
</feature>
<dbReference type="EMBL" id="JAEUGD010000042">
    <property type="protein sequence ID" value="MBL6447177.1"/>
    <property type="molecule type" value="Genomic_DNA"/>
</dbReference>
<evidence type="ECO:0000256" key="4">
    <source>
        <dbReference type="ARBA" id="ARBA00023136"/>
    </source>
</evidence>
<dbReference type="InterPro" id="IPR012944">
    <property type="entry name" value="SusD_RagB_dom"/>
</dbReference>
<dbReference type="GO" id="GO:0009279">
    <property type="term" value="C:cell outer membrane"/>
    <property type="evidence" value="ECO:0007669"/>
    <property type="project" value="UniProtKB-SubCell"/>
</dbReference>
<keyword evidence="5" id="KW-0998">Cell outer membrane</keyword>
<comment type="subcellular location">
    <subcellularLocation>
        <location evidence="1">Cell outer membrane</location>
    </subcellularLocation>
</comment>
<reference evidence="8" key="1">
    <citation type="submission" date="2021-01" db="EMBL/GenBank/DDBJ databases">
        <title>Fulvivirga kasyanovii gen. nov., sp nov., a novel member of the phylum Bacteroidetes isolated from seawater in a mussel farm.</title>
        <authorList>
            <person name="Zhao L.-H."/>
            <person name="Wang Z.-J."/>
        </authorList>
    </citation>
    <scope>NUCLEOTIDE SEQUENCE</scope>
    <source>
        <strain evidence="8">29W222</strain>
    </source>
</reference>
<sequence length="519" mass="57598">MVTVFGVSCTDDFLDTEPKTTLTDDSFYQTKEHAELAIVGCYDGVQQLYASGVAFPILSEVLSDNCFGGTGKDDAYNYRVLDEFDLSVSPGEVNVLNGNWVAYYKAIYRINVLLQKMDQINWEGDETYRNHIEAQARFLRAYCYFDMVRIWEKVPLVTEPTTDNVPQAEVDDIYIQITQDLLFTVENGSETIEPGRVNKWVAKAYLARVFLFYTGYYGSSDLVGLVSKAEALQGLEDVIGRGAYDLIEEFKNLWPAASSVPDGEGLSTTYAGKDNAETVFAIKYNITSDYDGGNTDGNHWLVLLGFRGQTFSPYGTGWGACTVNPDLYAVYSAEDTRKEASIISIDGEGLDYDNASHREYTGYTGKKYIPLANPDGSDVAVANGGFDFQIGQYQDYVVMRYADVLLMAAELGSANAQSYFDEVRGRAGLTSLPATFHNIMKERRLEFALEGIRYWDLLRQGVNVAAEAIAVDTKVMNAGEEADKSILGVNVLKTRGFQMIPQNHVTRSSGVLIQNAGWE</sequence>
<comment type="caution">
    <text evidence="8">The sequence shown here is derived from an EMBL/GenBank/DDBJ whole genome shotgun (WGS) entry which is preliminary data.</text>
</comment>
<evidence type="ECO:0000313" key="9">
    <source>
        <dbReference type="Proteomes" id="UP000614216"/>
    </source>
</evidence>
<evidence type="ECO:0000313" key="8">
    <source>
        <dbReference type="EMBL" id="MBL6447177.1"/>
    </source>
</evidence>
<dbReference type="InterPro" id="IPR011990">
    <property type="entry name" value="TPR-like_helical_dom_sf"/>
</dbReference>
<keyword evidence="3" id="KW-0732">Signal</keyword>
<evidence type="ECO:0000259" key="6">
    <source>
        <dbReference type="Pfam" id="PF07980"/>
    </source>
</evidence>
<accession>A0A937FYK7</accession>
<dbReference type="Proteomes" id="UP000614216">
    <property type="component" value="Unassembled WGS sequence"/>
</dbReference>
<organism evidence="8 9">
    <name type="scientific">Fulvivirga marina</name>
    <dbReference type="NCBI Taxonomy" id="2494733"/>
    <lineage>
        <taxon>Bacteria</taxon>
        <taxon>Pseudomonadati</taxon>
        <taxon>Bacteroidota</taxon>
        <taxon>Cytophagia</taxon>
        <taxon>Cytophagales</taxon>
        <taxon>Fulvivirgaceae</taxon>
        <taxon>Fulvivirga</taxon>
    </lineage>
</organism>
<proteinExistence type="inferred from homology"/>
<dbReference type="AlphaFoldDB" id="A0A937FYK7"/>
<feature type="domain" description="SusD-like N-terminal" evidence="7">
    <location>
        <begin position="13"/>
        <end position="211"/>
    </location>
</feature>
<dbReference type="Pfam" id="PF07980">
    <property type="entry name" value="SusD_RagB"/>
    <property type="match status" value="1"/>
</dbReference>
<comment type="similarity">
    <text evidence="2">Belongs to the SusD family.</text>
</comment>
<name>A0A937FYK7_9BACT</name>